<evidence type="ECO:0000256" key="1">
    <source>
        <dbReference type="SAM" id="MobiDB-lite"/>
    </source>
</evidence>
<dbReference type="EMBL" id="CABIJS010000455">
    <property type="protein sequence ID" value="VUZ51989.1"/>
    <property type="molecule type" value="Genomic_DNA"/>
</dbReference>
<organism evidence="2 3">
    <name type="scientific">Hymenolepis diminuta</name>
    <name type="common">Rat tapeworm</name>
    <dbReference type="NCBI Taxonomy" id="6216"/>
    <lineage>
        <taxon>Eukaryota</taxon>
        <taxon>Metazoa</taxon>
        <taxon>Spiralia</taxon>
        <taxon>Lophotrochozoa</taxon>
        <taxon>Platyhelminthes</taxon>
        <taxon>Cestoda</taxon>
        <taxon>Eucestoda</taxon>
        <taxon>Cyclophyllidea</taxon>
        <taxon>Hymenolepididae</taxon>
        <taxon>Hymenolepis</taxon>
    </lineage>
</organism>
<evidence type="ECO:0000313" key="2">
    <source>
        <dbReference type="EMBL" id="VUZ51989.1"/>
    </source>
</evidence>
<accession>A0A564YY90</accession>
<gene>
    <name evidence="2" type="ORF">WMSIL1_LOCUS10587</name>
</gene>
<reference evidence="2 3" key="1">
    <citation type="submission" date="2019-07" db="EMBL/GenBank/DDBJ databases">
        <authorList>
            <person name="Jastrzebski P J."/>
            <person name="Paukszto L."/>
            <person name="Jastrzebski P J."/>
        </authorList>
    </citation>
    <scope>NUCLEOTIDE SEQUENCE [LARGE SCALE GENOMIC DNA]</scope>
    <source>
        <strain evidence="2 3">WMS-il1</strain>
    </source>
</reference>
<dbReference type="Proteomes" id="UP000321570">
    <property type="component" value="Unassembled WGS sequence"/>
</dbReference>
<keyword evidence="3" id="KW-1185">Reference proteome</keyword>
<proteinExistence type="predicted"/>
<protein>
    <submittedName>
        <fullName evidence="2">Uncharacterized protein</fullName>
    </submittedName>
</protein>
<evidence type="ECO:0000313" key="3">
    <source>
        <dbReference type="Proteomes" id="UP000321570"/>
    </source>
</evidence>
<feature type="region of interest" description="Disordered" evidence="1">
    <location>
        <begin position="31"/>
        <end position="51"/>
    </location>
</feature>
<dbReference type="AlphaFoldDB" id="A0A564YY90"/>
<name>A0A564YY90_HYMDI</name>
<feature type="compositionally biased region" description="Basic and acidic residues" evidence="1">
    <location>
        <begin position="41"/>
        <end position="51"/>
    </location>
</feature>
<sequence length="51" mass="5701">MLVLASISSSSRRPIEDVACRITIAMATKTTSTENHLQAVQRDKIRTTREL</sequence>